<sequence length="272" mass="28794">MNLDVVLGELGGSRRFDLSVPISADTPLTPHMVPFRMAYVRRHGDVVRDGDVSGSTEMISMGAHTGTHVDALAHISHRGRLHGGLPVDDVMVAGRYASLGVEAVEPFIGRGVLLDVPRWLELDATDLPGRATTADDLAAVIERAQVEIRAGDAVFVRSGWMQHTYAAPADYVGHTTGVPGPDIDGARLLTELGVALVGSDTLAFEHLAPGLGHTRLPVHRHLLVDSGVPIVEHLMLDDLAAASVTEFLLALLPLPIVGATASPLRPIALASR</sequence>
<organism evidence="1">
    <name type="scientific">freshwater metagenome</name>
    <dbReference type="NCBI Taxonomy" id="449393"/>
    <lineage>
        <taxon>unclassified sequences</taxon>
        <taxon>metagenomes</taxon>
        <taxon>ecological metagenomes</taxon>
    </lineage>
</organism>
<dbReference type="AlphaFoldDB" id="A0A6J6FDL6"/>
<dbReference type="EMBL" id="CAEZSR010000164">
    <property type="protein sequence ID" value="CAB4582608.1"/>
    <property type="molecule type" value="Genomic_DNA"/>
</dbReference>
<dbReference type="InterPro" id="IPR037175">
    <property type="entry name" value="KFase_sf"/>
</dbReference>
<dbReference type="SUPFAM" id="SSF102198">
    <property type="entry name" value="Putative cyclase"/>
    <property type="match status" value="1"/>
</dbReference>
<dbReference type="InterPro" id="IPR007325">
    <property type="entry name" value="KFase/CYL"/>
</dbReference>
<dbReference type="GO" id="GO:0019441">
    <property type="term" value="P:L-tryptophan catabolic process to kynurenine"/>
    <property type="evidence" value="ECO:0007669"/>
    <property type="project" value="InterPro"/>
</dbReference>
<proteinExistence type="predicted"/>
<reference evidence="1" key="1">
    <citation type="submission" date="2020-05" db="EMBL/GenBank/DDBJ databases">
        <authorList>
            <person name="Chiriac C."/>
            <person name="Salcher M."/>
            <person name="Ghai R."/>
            <person name="Kavagutti S V."/>
        </authorList>
    </citation>
    <scope>NUCLEOTIDE SEQUENCE</scope>
</reference>
<gene>
    <name evidence="1" type="ORF">UFOPK1493_03191</name>
</gene>
<dbReference type="PANTHER" id="PTHR34861">
    <property type="match status" value="1"/>
</dbReference>
<protein>
    <submittedName>
        <fullName evidence="1">Unannotated protein</fullName>
    </submittedName>
</protein>
<evidence type="ECO:0000313" key="1">
    <source>
        <dbReference type="EMBL" id="CAB4582608.1"/>
    </source>
</evidence>
<dbReference type="PANTHER" id="PTHR34861:SF10">
    <property type="entry name" value="CYCLASE"/>
    <property type="match status" value="1"/>
</dbReference>
<accession>A0A6J6FDL6</accession>
<dbReference type="GO" id="GO:0004061">
    <property type="term" value="F:arylformamidase activity"/>
    <property type="evidence" value="ECO:0007669"/>
    <property type="project" value="InterPro"/>
</dbReference>
<name>A0A6J6FDL6_9ZZZZ</name>
<dbReference type="Gene3D" id="3.50.30.50">
    <property type="entry name" value="Putative cyclase"/>
    <property type="match status" value="1"/>
</dbReference>
<dbReference type="Pfam" id="PF04199">
    <property type="entry name" value="Cyclase"/>
    <property type="match status" value="1"/>
</dbReference>